<feature type="compositionally biased region" description="Basic and acidic residues" evidence="1">
    <location>
        <begin position="45"/>
        <end position="58"/>
    </location>
</feature>
<accession>A0A8S9LNU6</accession>
<dbReference type="EMBL" id="QGKY02000089">
    <property type="protein sequence ID" value="KAF2609680.1"/>
    <property type="molecule type" value="Genomic_DNA"/>
</dbReference>
<name>A0A8S9LNU6_BRACR</name>
<sequence length="89" mass="10285">MKLNGVYYPLKDSISWLTTCMEEMRQDIAKIQTQCADKATAPASIDRHHPTSIDDNPQHSHPMQSQPDFHTRVEIDQLVDEIYRTLETT</sequence>
<feature type="compositionally biased region" description="Polar residues" evidence="1">
    <location>
        <begin position="59"/>
        <end position="68"/>
    </location>
</feature>
<organism evidence="2">
    <name type="scientific">Brassica cretica</name>
    <name type="common">Mustard</name>
    <dbReference type="NCBI Taxonomy" id="69181"/>
    <lineage>
        <taxon>Eukaryota</taxon>
        <taxon>Viridiplantae</taxon>
        <taxon>Streptophyta</taxon>
        <taxon>Embryophyta</taxon>
        <taxon>Tracheophyta</taxon>
        <taxon>Spermatophyta</taxon>
        <taxon>Magnoliopsida</taxon>
        <taxon>eudicotyledons</taxon>
        <taxon>Gunneridae</taxon>
        <taxon>Pentapetalae</taxon>
        <taxon>rosids</taxon>
        <taxon>malvids</taxon>
        <taxon>Brassicales</taxon>
        <taxon>Brassicaceae</taxon>
        <taxon>Brassiceae</taxon>
        <taxon>Brassica</taxon>
    </lineage>
</organism>
<feature type="region of interest" description="Disordered" evidence="1">
    <location>
        <begin position="38"/>
        <end position="71"/>
    </location>
</feature>
<evidence type="ECO:0000256" key="1">
    <source>
        <dbReference type="SAM" id="MobiDB-lite"/>
    </source>
</evidence>
<proteinExistence type="predicted"/>
<dbReference type="AlphaFoldDB" id="A0A8S9LNU6"/>
<reference evidence="2" key="1">
    <citation type="submission" date="2019-12" db="EMBL/GenBank/DDBJ databases">
        <title>Genome sequencing and annotation of Brassica cretica.</title>
        <authorList>
            <person name="Studholme D.J."/>
            <person name="Sarris P.F."/>
        </authorList>
    </citation>
    <scope>NUCLEOTIDE SEQUENCE</scope>
    <source>
        <strain evidence="2">PFS-102/07</strain>
        <tissue evidence="2">Leaf</tissue>
    </source>
</reference>
<evidence type="ECO:0000313" key="2">
    <source>
        <dbReference type="EMBL" id="KAF2609680.1"/>
    </source>
</evidence>
<gene>
    <name evidence="2" type="ORF">F2Q70_00011767</name>
</gene>
<protein>
    <submittedName>
        <fullName evidence="2">Uncharacterized protein</fullName>
    </submittedName>
</protein>
<comment type="caution">
    <text evidence="2">The sequence shown here is derived from an EMBL/GenBank/DDBJ whole genome shotgun (WGS) entry which is preliminary data.</text>
</comment>